<organism evidence="3 4">
    <name type="scientific">Vescimonas coprocola</name>
    <dbReference type="NCBI Taxonomy" id="2714355"/>
    <lineage>
        <taxon>Bacteria</taxon>
        <taxon>Bacillati</taxon>
        <taxon>Bacillota</taxon>
        <taxon>Clostridia</taxon>
        <taxon>Eubacteriales</taxon>
        <taxon>Oscillospiraceae</taxon>
        <taxon>Vescimonas</taxon>
    </lineage>
</organism>
<gene>
    <name evidence="3" type="ORF">MM50RIKEN_09730</name>
</gene>
<dbReference type="Pfam" id="PF14287">
    <property type="entry name" value="DUF4368"/>
    <property type="match status" value="1"/>
</dbReference>
<feature type="domain" description="DUF4368" evidence="2">
    <location>
        <begin position="14"/>
        <end position="80"/>
    </location>
</feature>
<dbReference type="InterPro" id="IPR025378">
    <property type="entry name" value="DUF4368"/>
</dbReference>
<reference evidence="3" key="1">
    <citation type="submission" date="2020-09" db="EMBL/GenBank/DDBJ databases">
        <title>New species isolated from human feces.</title>
        <authorList>
            <person name="Kitahara M."/>
            <person name="Shigeno Y."/>
            <person name="Shime M."/>
            <person name="Matsumoto Y."/>
            <person name="Nakamura S."/>
            <person name="Motooka D."/>
            <person name="Fukuoka S."/>
            <person name="Nishikawa H."/>
            <person name="Benno Y."/>
        </authorList>
    </citation>
    <scope>NUCLEOTIDE SEQUENCE</scope>
    <source>
        <strain evidence="3">MM50</strain>
    </source>
</reference>
<evidence type="ECO:0000259" key="2">
    <source>
        <dbReference type="Pfam" id="PF14287"/>
    </source>
</evidence>
<evidence type="ECO:0000313" key="4">
    <source>
        <dbReference type="Proteomes" id="UP000681035"/>
    </source>
</evidence>
<dbReference type="AlphaFoldDB" id="A0A810PZV8"/>
<keyword evidence="4" id="KW-1185">Reference proteome</keyword>
<sequence>MGRETPPVFHRKREIQRLRETVNGTDSFLDKAKRYTDITALAPELLWPFIERIVVHKKEVTWSKHAPQTVEIYYNGIGYVGSGQQDVEEALEAPEPQDTEKPRQAS</sequence>
<evidence type="ECO:0000313" key="3">
    <source>
        <dbReference type="EMBL" id="BCK81210.1"/>
    </source>
</evidence>
<protein>
    <recommendedName>
        <fullName evidence="2">DUF4368 domain-containing protein</fullName>
    </recommendedName>
</protein>
<feature type="compositionally biased region" description="Acidic residues" evidence="1">
    <location>
        <begin position="86"/>
        <end position="97"/>
    </location>
</feature>
<feature type="region of interest" description="Disordered" evidence="1">
    <location>
        <begin position="85"/>
        <end position="106"/>
    </location>
</feature>
<accession>A0A810PZV8</accession>
<dbReference type="KEGG" id="vcop:MM50RIKEN_09730"/>
<dbReference type="Proteomes" id="UP000681035">
    <property type="component" value="Chromosome"/>
</dbReference>
<evidence type="ECO:0000256" key="1">
    <source>
        <dbReference type="SAM" id="MobiDB-lite"/>
    </source>
</evidence>
<name>A0A810PZV8_9FIRM</name>
<dbReference type="EMBL" id="AP023418">
    <property type="protein sequence ID" value="BCK81210.1"/>
    <property type="molecule type" value="Genomic_DNA"/>
</dbReference>
<proteinExistence type="predicted"/>